<organism evidence="3 4">
    <name type="scientific">Arthrobacter silviterrae</name>
    <dbReference type="NCBI Taxonomy" id="2026658"/>
    <lineage>
        <taxon>Bacteria</taxon>
        <taxon>Bacillati</taxon>
        <taxon>Actinomycetota</taxon>
        <taxon>Actinomycetes</taxon>
        <taxon>Micrococcales</taxon>
        <taxon>Micrococcaceae</taxon>
        <taxon>Arthrobacter</taxon>
    </lineage>
</organism>
<dbReference type="Proteomes" id="UP000479226">
    <property type="component" value="Unassembled WGS sequence"/>
</dbReference>
<dbReference type="SUPFAM" id="SSF56349">
    <property type="entry name" value="DNA breaking-rejoining enzymes"/>
    <property type="match status" value="1"/>
</dbReference>
<evidence type="ECO:0000259" key="2">
    <source>
        <dbReference type="PROSITE" id="PS51898"/>
    </source>
</evidence>
<dbReference type="InterPro" id="IPR013762">
    <property type="entry name" value="Integrase-like_cat_sf"/>
</dbReference>
<evidence type="ECO:0000313" key="4">
    <source>
        <dbReference type="Proteomes" id="UP000479226"/>
    </source>
</evidence>
<dbReference type="PANTHER" id="PTHR30349">
    <property type="entry name" value="PHAGE INTEGRASE-RELATED"/>
    <property type="match status" value="1"/>
</dbReference>
<keyword evidence="4" id="KW-1185">Reference proteome</keyword>
<evidence type="ECO:0000256" key="1">
    <source>
        <dbReference type="ARBA" id="ARBA00023172"/>
    </source>
</evidence>
<dbReference type="PROSITE" id="PS51898">
    <property type="entry name" value="TYR_RECOMBINASE"/>
    <property type="match status" value="1"/>
</dbReference>
<dbReference type="PANTHER" id="PTHR30349:SF64">
    <property type="entry name" value="PROPHAGE INTEGRASE INTD-RELATED"/>
    <property type="match status" value="1"/>
</dbReference>
<accession>A0ABX0D591</accession>
<dbReference type="RefSeq" id="WP_165180087.1">
    <property type="nucleotide sequence ID" value="NZ_JAAKZI010000001.1"/>
</dbReference>
<dbReference type="CDD" id="cd00397">
    <property type="entry name" value="DNA_BRE_C"/>
    <property type="match status" value="1"/>
</dbReference>
<reference evidence="3 4" key="1">
    <citation type="submission" date="2020-02" db="EMBL/GenBank/DDBJ databases">
        <title>Genome sequence of the type strain DSM 27180 of Arthrobacter silviterrae.</title>
        <authorList>
            <person name="Gao J."/>
            <person name="Sun J."/>
        </authorList>
    </citation>
    <scope>NUCLEOTIDE SEQUENCE [LARGE SCALE GENOMIC DNA]</scope>
    <source>
        <strain evidence="3 4">DSM 27180</strain>
    </source>
</reference>
<comment type="caution">
    <text evidence="3">The sequence shown here is derived from an EMBL/GenBank/DDBJ whole genome shotgun (WGS) entry which is preliminary data.</text>
</comment>
<gene>
    <name evidence="3" type="ORF">G6N77_00790</name>
</gene>
<keyword evidence="1" id="KW-0233">DNA recombination</keyword>
<sequence length="403" mass="46019">MQQRTRTLTPVLSQLVTAAEERLRITGVVLKASRDTAPGGEFTVEDVRYRRTGKQGRDPGPAAVFITIADKQGPRFNAVRDEDNAFWLWAAIEVLRRTGVRIEELLELTHLSLRQYRSPTGEMIPLLQISPSKTDRERVIPATPELVAVLARILRRVKTAEEGKVPLVIRYDNHERIFGPPLPHLFQTEFQHRLQVISPPQIRKQLSRLAASAGMVDVDGTPLRFTPHDFRRIFATETVNGGLPIHIAAKLLGHLDLNTTQGYVAVYPQDVIHHYRSYIDQRRAGRPAEEYREPSDTEWNDFRDHFSLRKVALGTCERPYGTPCEHEHACVRCPMLRMDPAQLPRLVQIETNTNERLKEAHHMQWLGEVSALQEGLRHIADKKRQAERLQQLIDEPDGPTTLN</sequence>
<dbReference type="InterPro" id="IPR050090">
    <property type="entry name" value="Tyrosine_recombinase_XerCD"/>
</dbReference>
<feature type="domain" description="Tyr recombinase" evidence="2">
    <location>
        <begin position="61"/>
        <end position="276"/>
    </location>
</feature>
<dbReference type="InterPro" id="IPR002104">
    <property type="entry name" value="Integrase_catalytic"/>
</dbReference>
<dbReference type="EMBL" id="JAAKZI010000001">
    <property type="protein sequence ID" value="NGN82002.1"/>
    <property type="molecule type" value="Genomic_DNA"/>
</dbReference>
<proteinExistence type="predicted"/>
<dbReference type="Pfam" id="PF00589">
    <property type="entry name" value="Phage_integrase"/>
    <property type="match status" value="1"/>
</dbReference>
<evidence type="ECO:0000313" key="3">
    <source>
        <dbReference type="EMBL" id="NGN82002.1"/>
    </source>
</evidence>
<dbReference type="InterPro" id="IPR011010">
    <property type="entry name" value="DNA_brk_join_enz"/>
</dbReference>
<dbReference type="Gene3D" id="1.10.443.10">
    <property type="entry name" value="Intergrase catalytic core"/>
    <property type="match status" value="1"/>
</dbReference>
<name>A0ABX0D591_9MICC</name>
<protein>
    <submittedName>
        <fullName evidence="3">Phage integrase family protein</fullName>
    </submittedName>
</protein>